<dbReference type="PANTHER" id="PTHR43591">
    <property type="entry name" value="METHYLTRANSFERASE"/>
    <property type="match status" value="1"/>
</dbReference>
<gene>
    <name evidence="2" type="ORF">CU102_27150</name>
</gene>
<protein>
    <recommendedName>
        <fullName evidence="1">Methyltransferase type 11 domain-containing protein</fullName>
    </recommendedName>
</protein>
<evidence type="ECO:0000313" key="3">
    <source>
        <dbReference type="Proteomes" id="UP000241444"/>
    </source>
</evidence>
<dbReference type="Proteomes" id="UP000241444">
    <property type="component" value="Unassembled WGS sequence"/>
</dbReference>
<comment type="caution">
    <text evidence="2">The sequence shown here is derived from an EMBL/GenBank/DDBJ whole genome shotgun (WGS) entry which is preliminary data.</text>
</comment>
<name>A0A2P7B426_9HYPH</name>
<dbReference type="Pfam" id="PF08241">
    <property type="entry name" value="Methyltransf_11"/>
    <property type="match status" value="1"/>
</dbReference>
<evidence type="ECO:0000259" key="1">
    <source>
        <dbReference type="Pfam" id="PF08241"/>
    </source>
</evidence>
<sequence>METTMTGPLYVDGATGYDSMFARVTAAYIPALMDVAVIAAGHRVLDVATGTGAAARAAAELVGPTGEIVAGDISSTMLKVARRNPENSAIKFQLLDGHALPFPDSRFDRVICQLGLAFFEDPARGLAEFRRVLAPGGRTAITVNSTPERSLFTRICTVIGKHVPAKAEQLNRYASIRTAERLSALLHGAGFTEVMVRSELRSFSFASFDDYFSGTDAGAGISGQEYVKLSADLRHAVREEVRQSFPDAGKREPLIVEMEVLVGSGTT</sequence>
<accession>A0A2P7B426</accession>
<dbReference type="CDD" id="cd02440">
    <property type="entry name" value="AdoMet_MTases"/>
    <property type="match status" value="1"/>
</dbReference>
<dbReference type="EMBL" id="PGGO01000039">
    <property type="protein sequence ID" value="PSH61211.1"/>
    <property type="molecule type" value="Genomic_DNA"/>
</dbReference>
<proteinExistence type="predicted"/>
<dbReference type="PANTHER" id="PTHR43591:SF24">
    <property type="entry name" value="2-METHOXY-6-POLYPRENYL-1,4-BENZOQUINOL METHYLASE, MITOCHONDRIAL"/>
    <property type="match status" value="1"/>
</dbReference>
<dbReference type="AlphaFoldDB" id="A0A2P7B426"/>
<evidence type="ECO:0000313" key="2">
    <source>
        <dbReference type="EMBL" id="PSH61211.1"/>
    </source>
</evidence>
<keyword evidence="3" id="KW-1185">Reference proteome</keyword>
<feature type="domain" description="Methyltransferase type 11" evidence="1">
    <location>
        <begin position="45"/>
        <end position="140"/>
    </location>
</feature>
<organism evidence="2 3">
    <name type="scientific">Phyllobacterium brassicacearum</name>
    <dbReference type="NCBI Taxonomy" id="314235"/>
    <lineage>
        <taxon>Bacteria</taxon>
        <taxon>Pseudomonadati</taxon>
        <taxon>Pseudomonadota</taxon>
        <taxon>Alphaproteobacteria</taxon>
        <taxon>Hyphomicrobiales</taxon>
        <taxon>Phyllobacteriaceae</taxon>
        <taxon>Phyllobacterium</taxon>
    </lineage>
</organism>
<reference evidence="3" key="1">
    <citation type="submission" date="2017-11" db="EMBL/GenBank/DDBJ databases">
        <authorList>
            <person name="Kuznetsova I."/>
            <person name="Sazanova A."/>
            <person name="Chirak E."/>
            <person name="Safronova V."/>
            <person name="Willems A."/>
        </authorList>
    </citation>
    <scope>NUCLEOTIDE SEQUENCE [LARGE SCALE GENOMIC DNA]</scope>
    <source>
        <strain evidence="3">STM 196</strain>
    </source>
</reference>
<dbReference type="SUPFAM" id="SSF53335">
    <property type="entry name" value="S-adenosyl-L-methionine-dependent methyltransferases"/>
    <property type="match status" value="1"/>
</dbReference>
<dbReference type="GO" id="GO:0008757">
    <property type="term" value="F:S-adenosylmethionine-dependent methyltransferase activity"/>
    <property type="evidence" value="ECO:0007669"/>
    <property type="project" value="InterPro"/>
</dbReference>
<dbReference type="Gene3D" id="3.40.50.150">
    <property type="entry name" value="Vaccinia Virus protein VP39"/>
    <property type="match status" value="1"/>
</dbReference>
<dbReference type="InterPro" id="IPR029063">
    <property type="entry name" value="SAM-dependent_MTases_sf"/>
</dbReference>
<dbReference type="InterPro" id="IPR013216">
    <property type="entry name" value="Methyltransf_11"/>
</dbReference>